<organism evidence="3">
    <name type="scientific">Candidatus Atribacter allofermentans</name>
    <dbReference type="NCBI Taxonomy" id="1852833"/>
    <lineage>
        <taxon>Bacteria</taxon>
        <taxon>Pseudomonadati</taxon>
        <taxon>Atribacterota</taxon>
        <taxon>Atribacteria</taxon>
        <taxon>Atribacterales</taxon>
        <taxon>Atribacteraceae</taxon>
        <taxon>Atribacter</taxon>
    </lineage>
</organism>
<proteinExistence type="inferred from homology"/>
<comment type="similarity">
    <text evidence="1">Belongs to the short-chain dehydrogenases/reductases (SDR) family.</text>
</comment>
<gene>
    <name evidence="3" type="primary">ycdF</name>
    <name evidence="3" type="ORF">BWY41_02097</name>
</gene>
<dbReference type="EC" id="1.1.1.47" evidence="3"/>
<dbReference type="PRINTS" id="PR00080">
    <property type="entry name" value="SDRFAMILY"/>
</dbReference>
<dbReference type="GO" id="GO:0047936">
    <property type="term" value="F:glucose 1-dehydrogenase [NAD(P)+] activity"/>
    <property type="evidence" value="ECO:0007669"/>
    <property type="project" value="UniProtKB-EC"/>
</dbReference>
<dbReference type="Pfam" id="PF13561">
    <property type="entry name" value="adh_short_C2"/>
    <property type="match status" value="1"/>
</dbReference>
<dbReference type="InterPro" id="IPR020904">
    <property type="entry name" value="Sc_DH/Rdtase_CS"/>
</dbReference>
<evidence type="ECO:0000256" key="1">
    <source>
        <dbReference type="ARBA" id="ARBA00006484"/>
    </source>
</evidence>
<dbReference type="EMBL" id="MWBQ01000214">
    <property type="protein sequence ID" value="OQA54398.1"/>
    <property type="molecule type" value="Genomic_DNA"/>
</dbReference>
<dbReference type="NCBIfam" id="NF005559">
    <property type="entry name" value="PRK07231.1"/>
    <property type="match status" value="1"/>
</dbReference>
<keyword evidence="2 3" id="KW-0560">Oxidoreductase</keyword>
<accession>A0A1V5SIR2</accession>
<protein>
    <submittedName>
        <fullName evidence="3">Glucose 1-dehydrogenase 2</fullName>
        <ecNumber evidence="3">1.1.1.47</ecNumber>
    </submittedName>
</protein>
<dbReference type="NCBIfam" id="NF005309">
    <property type="entry name" value="PRK06841.1"/>
    <property type="match status" value="1"/>
</dbReference>
<dbReference type="FunFam" id="3.40.50.720:FF:000084">
    <property type="entry name" value="Short-chain dehydrogenase reductase"/>
    <property type="match status" value="1"/>
</dbReference>
<evidence type="ECO:0000256" key="2">
    <source>
        <dbReference type="ARBA" id="ARBA00023002"/>
    </source>
</evidence>
<dbReference type="Gene3D" id="3.40.50.720">
    <property type="entry name" value="NAD(P)-binding Rossmann-like Domain"/>
    <property type="match status" value="1"/>
</dbReference>
<dbReference type="PANTHER" id="PTHR42760">
    <property type="entry name" value="SHORT-CHAIN DEHYDROGENASES/REDUCTASES FAMILY MEMBER"/>
    <property type="match status" value="1"/>
</dbReference>
<dbReference type="InterPro" id="IPR036291">
    <property type="entry name" value="NAD(P)-bd_dom_sf"/>
</dbReference>
<dbReference type="PANTHER" id="PTHR42760:SF115">
    <property type="entry name" value="3-OXOACYL-[ACYL-CARRIER-PROTEIN] REDUCTASE FABG"/>
    <property type="match status" value="1"/>
</dbReference>
<comment type="caution">
    <text evidence="3">The sequence shown here is derived from an EMBL/GenBank/DDBJ whole genome shotgun (WGS) entry which is preliminary data.</text>
</comment>
<name>A0A1V5SIR2_9BACT</name>
<dbReference type="CDD" id="cd05233">
    <property type="entry name" value="SDR_c"/>
    <property type="match status" value="1"/>
</dbReference>
<sequence>MGEKPYSLNFSLEGKTALITGAAKGIGKAIAQVFSEYKANIILVDLNQEVINVAKSLPGRTNQNLPIIADITKNTDLKRIHQESFKVFPRIDILVNNAGVGMLDDAENLSEEIWDKTMAVNLKAPFMLSQIIGREMIKQKKGKIINIASQAGLIALDKHVAYCSSKAGIIGMTKVLALEWAEYGINVNAIAPTVILTELGIKAWSGEVGEAMKKKIPLRRFGYPEEVAAAALYLASEASNLVTGETLVIDGGYCIQ</sequence>
<dbReference type="PROSITE" id="PS00061">
    <property type="entry name" value="ADH_SHORT"/>
    <property type="match status" value="1"/>
</dbReference>
<dbReference type="Proteomes" id="UP000485569">
    <property type="component" value="Unassembled WGS sequence"/>
</dbReference>
<dbReference type="AlphaFoldDB" id="A0A1V5SIR2"/>
<reference evidence="3" key="1">
    <citation type="submission" date="2017-02" db="EMBL/GenBank/DDBJ databases">
        <title>Delving into the versatile metabolic prowess of the omnipresent phylum Bacteroidetes.</title>
        <authorList>
            <person name="Nobu M.K."/>
            <person name="Mei R."/>
            <person name="Narihiro T."/>
            <person name="Kuroda K."/>
            <person name="Liu W.-T."/>
        </authorList>
    </citation>
    <scope>NUCLEOTIDE SEQUENCE</scope>
    <source>
        <strain evidence="3">ADurb.Bin276</strain>
    </source>
</reference>
<dbReference type="PRINTS" id="PR00081">
    <property type="entry name" value="GDHRDH"/>
</dbReference>
<dbReference type="SUPFAM" id="SSF51735">
    <property type="entry name" value="NAD(P)-binding Rossmann-fold domains"/>
    <property type="match status" value="1"/>
</dbReference>
<dbReference type="InterPro" id="IPR002347">
    <property type="entry name" value="SDR_fam"/>
</dbReference>
<evidence type="ECO:0000313" key="3">
    <source>
        <dbReference type="EMBL" id="OQA54398.1"/>
    </source>
</evidence>